<dbReference type="Gene3D" id="1.10.287.1490">
    <property type="match status" value="1"/>
</dbReference>
<dbReference type="PANTHER" id="PTHR32258">
    <property type="entry name" value="PROTEIN NETWORKED 4A"/>
    <property type="match status" value="1"/>
</dbReference>
<feature type="region of interest" description="Disordered" evidence="4">
    <location>
        <begin position="1348"/>
        <end position="1385"/>
    </location>
</feature>
<feature type="coiled-coil region" evidence="3">
    <location>
        <begin position="1528"/>
        <end position="1596"/>
    </location>
</feature>
<evidence type="ECO:0000256" key="1">
    <source>
        <dbReference type="ARBA" id="ARBA00023054"/>
    </source>
</evidence>
<name>A0AAD6EK77_9POAL</name>
<evidence type="ECO:0000313" key="6">
    <source>
        <dbReference type="EMBL" id="KAJ3687394.1"/>
    </source>
</evidence>
<feature type="coiled-coil region" evidence="3">
    <location>
        <begin position="755"/>
        <end position="936"/>
    </location>
</feature>
<proteinExistence type="inferred from homology"/>
<feature type="region of interest" description="Disordered" evidence="4">
    <location>
        <begin position="1624"/>
        <end position="1644"/>
    </location>
</feature>
<comment type="similarity">
    <text evidence="2">Belongs to the NET family.</text>
</comment>
<feature type="compositionally biased region" description="Basic residues" evidence="4">
    <location>
        <begin position="1246"/>
        <end position="1256"/>
    </location>
</feature>
<reference evidence="6 7" key="1">
    <citation type="journal article" date="2022" name="Cell">
        <title>Repeat-based holocentromeres influence genome architecture and karyotype evolution.</title>
        <authorList>
            <person name="Hofstatter P.G."/>
            <person name="Thangavel G."/>
            <person name="Lux T."/>
            <person name="Neumann P."/>
            <person name="Vondrak T."/>
            <person name="Novak P."/>
            <person name="Zhang M."/>
            <person name="Costa L."/>
            <person name="Castellani M."/>
            <person name="Scott A."/>
            <person name="Toegelov H."/>
            <person name="Fuchs J."/>
            <person name="Mata-Sucre Y."/>
            <person name="Dias Y."/>
            <person name="Vanzela A.L.L."/>
            <person name="Huettel B."/>
            <person name="Almeida C.C.S."/>
            <person name="Simkova H."/>
            <person name="Souza G."/>
            <person name="Pedrosa-Harand A."/>
            <person name="Macas J."/>
            <person name="Mayer K.F.X."/>
            <person name="Houben A."/>
            <person name="Marques A."/>
        </authorList>
    </citation>
    <scope>NUCLEOTIDE SEQUENCE [LARGE SCALE GENOMIC DNA]</scope>
    <source>
        <strain evidence="6">RhyTen1mFocal</strain>
    </source>
</reference>
<evidence type="ECO:0000256" key="4">
    <source>
        <dbReference type="SAM" id="MobiDB-lite"/>
    </source>
</evidence>
<feature type="coiled-coil region" evidence="3">
    <location>
        <begin position="612"/>
        <end position="688"/>
    </location>
</feature>
<dbReference type="PROSITE" id="PS51774">
    <property type="entry name" value="NAB"/>
    <property type="match status" value="1"/>
</dbReference>
<dbReference type="Proteomes" id="UP001210211">
    <property type="component" value="Unassembled WGS sequence"/>
</dbReference>
<dbReference type="EMBL" id="JAMRDG010000002">
    <property type="protein sequence ID" value="KAJ3687394.1"/>
    <property type="molecule type" value="Genomic_DNA"/>
</dbReference>
<dbReference type="InterPro" id="IPR011684">
    <property type="entry name" value="NAB"/>
</dbReference>
<dbReference type="PANTHER" id="PTHR32258:SF9">
    <property type="entry name" value="PROTEIN NETWORKED 1A"/>
    <property type="match status" value="1"/>
</dbReference>
<evidence type="ECO:0000256" key="3">
    <source>
        <dbReference type="SAM" id="Coils"/>
    </source>
</evidence>
<dbReference type="GO" id="GO:0005886">
    <property type="term" value="C:plasma membrane"/>
    <property type="evidence" value="ECO:0007669"/>
    <property type="project" value="TreeGrafter"/>
</dbReference>
<evidence type="ECO:0000259" key="5">
    <source>
        <dbReference type="PROSITE" id="PS51774"/>
    </source>
</evidence>
<keyword evidence="1 3" id="KW-0175">Coiled coil</keyword>
<feature type="region of interest" description="Disordered" evidence="4">
    <location>
        <begin position="1237"/>
        <end position="1269"/>
    </location>
</feature>
<evidence type="ECO:0000256" key="2">
    <source>
        <dbReference type="ARBA" id="ARBA00038006"/>
    </source>
</evidence>
<feature type="coiled-coil region" evidence="3">
    <location>
        <begin position="1014"/>
        <end position="1083"/>
    </location>
</feature>
<organism evidence="6 7">
    <name type="scientific">Rhynchospora tenuis</name>
    <dbReference type="NCBI Taxonomy" id="198213"/>
    <lineage>
        <taxon>Eukaryota</taxon>
        <taxon>Viridiplantae</taxon>
        <taxon>Streptophyta</taxon>
        <taxon>Embryophyta</taxon>
        <taxon>Tracheophyta</taxon>
        <taxon>Spermatophyta</taxon>
        <taxon>Magnoliopsida</taxon>
        <taxon>Liliopsida</taxon>
        <taxon>Poales</taxon>
        <taxon>Cyperaceae</taxon>
        <taxon>Cyperoideae</taxon>
        <taxon>Rhynchosporeae</taxon>
        <taxon>Rhynchospora</taxon>
    </lineage>
</organism>
<gene>
    <name evidence="6" type="ORF">LUZ61_016558</name>
</gene>
<protein>
    <recommendedName>
        <fullName evidence="5">NAB domain-containing protein</fullName>
    </recommendedName>
</protein>
<comment type="caution">
    <text evidence="6">The sequence shown here is derived from an EMBL/GenBank/DDBJ whole genome shotgun (WGS) entry which is preliminary data.</text>
</comment>
<feature type="coiled-coil region" evidence="3">
    <location>
        <begin position="147"/>
        <end position="569"/>
    </location>
</feature>
<feature type="domain" description="NAB" evidence="5">
    <location>
        <begin position="13"/>
        <end position="93"/>
    </location>
</feature>
<accession>A0AAD6EK77</accession>
<feature type="compositionally biased region" description="Polar residues" evidence="4">
    <location>
        <begin position="1374"/>
        <end position="1385"/>
    </location>
</feature>
<feature type="compositionally biased region" description="Basic and acidic residues" evidence="4">
    <location>
        <begin position="1356"/>
        <end position="1365"/>
    </location>
</feature>
<keyword evidence="7" id="KW-1185">Reference proteome</keyword>
<sequence>MAALTHSGSRRKYSWWWDSHISPKNSKWLKENLTDMDSKIKSMIKIIEEDADSFARRAEMYYRRRPELMSLVEEIYRAYRALAERYDHATGALRQAHRTMAEAFPDQVPLDFNDDDDVDDYDGDDADGGDVSPFLNPADLQKRIKDFEILQNEILRLSQENEDLRGHIEKAQPEVKYLKENLSKLEAEKEAALLQSKESSDRLNSLKSEIYRTQDEFNKLKEEMQLKLQGLSSAQERCEVLQRSNQNLQSELERFKLRAREKEEEVEKLNISLQSEQIQKMQSEMTRLSLEKKLKEAYERMKGLAKIEKEMERIKEEKRKLEDQNRRANSVVSRLQDEIKSGGERWDELERRNETLNLEVARIKQRHMESEEKVKTLEREIERVKEENISLSMSMKSGDEKYFALERRNHSLNMELDKVKQRQRDCEEEAKMEMERLNFSLQEVQLQKMKSEMSLLSLEKALEDSRERMKTLSEENESLQEEMEKMKEEHRSLCLSLKTGEERYNSLERRNKSLSLELEELKKRKPEVERMHVHLQEVKFQKVQAEMEKIELEREMKRTKEEYTALSLSLEWKEKELNEKVGKLESLQVQLQEMHLQKMQEQTIYLSLEKQLTETHERMDRLYLQKEKIEKEMEMIREENKSLDEQNHLANARIIRLQDEIISLNDIKRKLEDEIFLHLEEKRRALEELSRIKHDRIEQDSRHVYLTDQIQTVSSNVESLQGLVQELKDSNFELKEIIKNHEGVRTLHSENLRQLEKMSEKNTLLEKSLSIANAELQGLRKQKEELELSSENLHSNIESLVGRKNLLENSLCDANAEIEGLRGKLKELNSSYQFLMGENGKLEAEKGSLVSEVQSTKVMLAALEKLYKELEINNRNLHQEKTLILDQVRHLQDMLNKEKLETQSAKDLLEAEQQRAVKAQNEIFKFQRSLNEANEMITKLNWVRKEKEKLVQGIRSVQEVLKLDKKYNSLGELQEDIIIQLILHEVGLLVSMVSEAQDARQSRLVEKSLVVTLLEHFGREVHELRLERESLKRENVTKSKELHELRGEVEFLVSQLTDLQDSRRSLQKEIVTLFEENSSLSQKQKSSQVELNAILTNSITQDIFGVALKSVCQEMCEENISLKKCGFEIENLLGNIKSAIFDAALFKEKVLELMQTCESFEISAMVQREVLKEEISRRNLHVHELKEKLNEIEVENKRLKVDLDKGQMIILGSLRDEVAALEQQTLSLTKDRLRVSKNKKEEKKLSPSKRAKSPHKQTKEEQGYTGTPVTQNTELQQLYATIKSLQMAVTNTALVLEQERVDFAASLAESKKQVELLKMKEISDDDCPRVKYEQMLKDIQLDLVQSSNSSLSLNSRGEKDRERVHSSRQKHVRVNTSGSTISGNSESFNAESWGLVVAERESGERQKLNVRSLMQRDIELEYPDIDPVLDRERDMRGKRPSTDQMSEKELGVDKQMVPRKVGMAAPHQEWKANIIERLSSDSKRLTELQSGLNEIKISIGVSGECNGNFTSQQMESIRTQVTEAEGTILQLIEANNKLSKKVDELDANLEGDSGTDAICKSQRKILDRARKASEKIGRLELELQKVQHMLLKLEADNASGNTASGVRKKSKVLLVEYLYGRKRDSRRQRKTPRCGCMRVKTQED</sequence>
<dbReference type="GO" id="GO:0051015">
    <property type="term" value="F:actin filament binding"/>
    <property type="evidence" value="ECO:0007669"/>
    <property type="project" value="TreeGrafter"/>
</dbReference>
<dbReference type="Pfam" id="PF07765">
    <property type="entry name" value="KIP1"/>
    <property type="match status" value="1"/>
</dbReference>
<evidence type="ECO:0000313" key="7">
    <source>
        <dbReference type="Proteomes" id="UP001210211"/>
    </source>
</evidence>
<dbReference type="InterPro" id="IPR051861">
    <property type="entry name" value="NET_actin-binding_domain"/>
</dbReference>